<proteinExistence type="predicted"/>
<feature type="domain" description="VOC" evidence="2">
    <location>
        <begin position="36"/>
        <end position="159"/>
    </location>
</feature>
<feature type="region of interest" description="Disordered" evidence="1">
    <location>
        <begin position="1"/>
        <end position="32"/>
    </location>
</feature>
<dbReference type="PANTHER" id="PTHR36503">
    <property type="entry name" value="BLR2520 PROTEIN"/>
    <property type="match status" value="1"/>
</dbReference>
<evidence type="ECO:0000313" key="4">
    <source>
        <dbReference type="Proteomes" id="UP000557772"/>
    </source>
</evidence>
<dbReference type="Pfam" id="PF00903">
    <property type="entry name" value="Glyoxalase"/>
    <property type="match status" value="1"/>
</dbReference>
<dbReference type="SUPFAM" id="SSF54593">
    <property type="entry name" value="Glyoxalase/Bleomycin resistance protein/Dihydroxybiphenyl dioxygenase"/>
    <property type="match status" value="1"/>
</dbReference>
<reference evidence="3 4" key="1">
    <citation type="submission" date="2020-05" db="EMBL/GenBank/DDBJ databases">
        <title>Flexivirga sp. ID2601S isolated from air conditioner.</title>
        <authorList>
            <person name="Kim D.H."/>
        </authorList>
    </citation>
    <scope>NUCLEOTIDE SEQUENCE [LARGE SCALE GENOMIC DNA]</scope>
    <source>
        <strain evidence="3 4">ID2601S</strain>
    </source>
</reference>
<comment type="caution">
    <text evidence="3">The sequence shown here is derived from an EMBL/GenBank/DDBJ whole genome shotgun (WGS) entry which is preliminary data.</text>
</comment>
<dbReference type="Gene3D" id="3.10.180.10">
    <property type="entry name" value="2,3-Dihydroxybiphenyl 1,2-Dioxygenase, domain 1"/>
    <property type="match status" value="1"/>
</dbReference>
<dbReference type="InterPro" id="IPR004360">
    <property type="entry name" value="Glyas_Fos-R_dOase_dom"/>
</dbReference>
<keyword evidence="4" id="KW-1185">Reference proteome</keyword>
<evidence type="ECO:0000256" key="1">
    <source>
        <dbReference type="SAM" id="MobiDB-lite"/>
    </source>
</evidence>
<dbReference type="PANTHER" id="PTHR36503:SF3">
    <property type="entry name" value="BLR0126 PROTEIN"/>
    <property type="match status" value="1"/>
</dbReference>
<dbReference type="EMBL" id="JABENB010000001">
    <property type="protein sequence ID" value="NNG39786.1"/>
    <property type="molecule type" value="Genomic_DNA"/>
</dbReference>
<dbReference type="InterPro" id="IPR037523">
    <property type="entry name" value="VOC_core"/>
</dbReference>
<evidence type="ECO:0000259" key="2">
    <source>
        <dbReference type="PROSITE" id="PS51819"/>
    </source>
</evidence>
<feature type="compositionally biased region" description="Low complexity" evidence="1">
    <location>
        <begin position="9"/>
        <end position="23"/>
    </location>
</feature>
<dbReference type="InterPro" id="IPR029068">
    <property type="entry name" value="Glyas_Bleomycin-R_OHBP_Dase"/>
</dbReference>
<gene>
    <name evidence="3" type="ORF">HJ588_10940</name>
</gene>
<sequence>MTTQPSPSTGTDNATGTGTDAPTHTGTSTGPARNARVDLVGIVTADLPASLRFYRLLGLPIPEGVDDAPHVEITLDGGMRLAWDPESTVRSFHPDWQPVRGGRIGLALLVDSPADVDAVYEQVTAAGHEGSLAPFDAPWGQRYATVLDPDGNGVDIFAPLP</sequence>
<dbReference type="Proteomes" id="UP000557772">
    <property type="component" value="Unassembled WGS sequence"/>
</dbReference>
<name>A0A849AJS7_9MICO</name>
<accession>A0A849AJS7</accession>
<dbReference type="RefSeq" id="WP_171154858.1">
    <property type="nucleotide sequence ID" value="NZ_JABENB010000001.1"/>
</dbReference>
<organism evidence="3 4">
    <name type="scientific">Flexivirga aerilata</name>
    <dbReference type="NCBI Taxonomy" id="1656889"/>
    <lineage>
        <taxon>Bacteria</taxon>
        <taxon>Bacillati</taxon>
        <taxon>Actinomycetota</taxon>
        <taxon>Actinomycetes</taxon>
        <taxon>Micrococcales</taxon>
        <taxon>Dermacoccaceae</taxon>
        <taxon>Flexivirga</taxon>
    </lineage>
</organism>
<protein>
    <submittedName>
        <fullName evidence="3">Glyoxalase</fullName>
    </submittedName>
</protein>
<dbReference type="AlphaFoldDB" id="A0A849AJS7"/>
<evidence type="ECO:0000313" key="3">
    <source>
        <dbReference type="EMBL" id="NNG39786.1"/>
    </source>
</evidence>
<dbReference type="PROSITE" id="PS51819">
    <property type="entry name" value="VOC"/>
    <property type="match status" value="1"/>
</dbReference>